<protein>
    <recommendedName>
        <fullName evidence="4">F-box domain-containing protein</fullName>
    </recommendedName>
</protein>
<gene>
    <name evidence="2" type="ORF">VKT23_001358</name>
</gene>
<sequence length="454" mass="51862">MSTTDTGIRQSARKKTSSIYRTIQKENDSGAIADTGSSTSADTRKLSKSSLKPRQYPRKRGTIQPQRSFLLNLPDELLVLIAQETTRHGMVKIKTPEYCRRLVSGMDKKQPSIYHLSMVSRRIRGICWEFLFRNVEFLLYRDAKGDVFEVGYLGLKLRSHDADVLGSIRRISFKLLAAYYSFDAMAFQPFALEIISLCPNLRRISLPTFYSLDESRNHEALLQAACEHSPNLLLVYNTGSGWYYNQVGLVSGSLSRVILSSLDISRYTGATTWAQHLLERGLRVENLDNSNPLYTDWYAWSCITYTGLRTVTGWRPSSPTPIQDFLRAHPLLQKLEICVEREDMKELSVSWFATVPGAAKLFQKFPFHCSSHNSTLRSLTLVRRAGDWKVEEVDIVYDCPWQYEDFLAMAKNLRSVLPAQISRVTTARPTRILAKDRVYVKSLLTKQGLSVMWK</sequence>
<organism evidence="2 3">
    <name type="scientific">Marasmiellus scandens</name>
    <dbReference type="NCBI Taxonomy" id="2682957"/>
    <lineage>
        <taxon>Eukaryota</taxon>
        <taxon>Fungi</taxon>
        <taxon>Dikarya</taxon>
        <taxon>Basidiomycota</taxon>
        <taxon>Agaricomycotina</taxon>
        <taxon>Agaricomycetes</taxon>
        <taxon>Agaricomycetidae</taxon>
        <taxon>Agaricales</taxon>
        <taxon>Marasmiineae</taxon>
        <taxon>Omphalotaceae</taxon>
        <taxon>Marasmiellus</taxon>
    </lineage>
</organism>
<dbReference type="EMBL" id="JBANRG010000001">
    <property type="protein sequence ID" value="KAK7473260.1"/>
    <property type="molecule type" value="Genomic_DNA"/>
</dbReference>
<name>A0ABR1K9A9_9AGAR</name>
<accession>A0ABR1K9A9</accession>
<proteinExistence type="predicted"/>
<evidence type="ECO:0008006" key="4">
    <source>
        <dbReference type="Google" id="ProtNLM"/>
    </source>
</evidence>
<dbReference type="Proteomes" id="UP001498398">
    <property type="component" value="Unassembled WGS sequence"/>
</dbReference>
<reference evidence="2 3" key="1">
    <citation type="submission" date="2024-01" db="EMBL/GenBank/DDBJ databases">
        <title>A draft genome for the cacao thread blight pathogen Marasmiellus scandens.</title>
        <authorList>
            <person name="Baruah I.K."/>
            <person name="Leung J."/>
            <person name="Bukari Y."/>
            <person name="Amoako-Attah I."/>
            <person name="Meinhardt L.W."/>
            <person name="Bailey B.A."/>
            <person name="Cohen S.P."/>
        </authorList>
    </citation>
    <scope>NUCLEOTIDE SEQUENCE [LARGE SCALE GENOMIC DNA]</scope>
    <source>
        <strain evidence="2 3">GH-19</strain>
    </source>
</reference>
<keyword evidence="3" id="KW-1185">Reference proteome</keyword>
<evidence type="ECO:0000256" key="1">
    <source>
        <dbReference type="SAM" id="MobiDB-lite"/>
    </source>
</evidence>
<evidence type="ECO:0000313" key="2">
    <source>
        <dbReference type="EMBL" id="KAK7473260.1"/>
    </source>
</evidence>
<comment type="caution">
    <text evidence="2">The sequence shown here is derived from an EMBL/GenBank/DDBJ whole genome shotgun (WGS) entry which is preliminary data.</text>
</comment>
<evidence type="ECO:0000313" key="3">
    <source>
        <dbReference type="Proteomes" id="UP001498398"/>
    </source>
</evidence>
<feature type="region of interest" description="Disordered" evidence="1">
    <location>
        <begin position="1"/>
        <end position="59"/>
    </location>
</feature>